<evidence type="ECO:0000313" key="3">
    <source>
        <dbReference type="Proteomes" id="UP000320314"/>
    </source>
</evidence>
<dbReference type="RefSeq" id="WP_141164984.1">
    <property type="nucleotide sequence ID" value="NZ_VHLH01000001.1"/>
</dbReference>
<dbReference type="Proteomes" id="UP000320314">
    <property type="component" value="Unassembled WGS sequence"/>
</dbReference>
<sequence length="102" mass="11723">MGDERERVDREKGSGTAFRKRLKPDHDADLREKRAFVEMTLAYSAGKFDWRWSEIAPDVVGTLTGDRRDDFFEDCKVRFDGENGSRHRFRHAGIGGDRMASA</sequence>
<feature type="region of interest" description="Disordered" evidence="1">
    <location>
        <begin position="1"/>
        <end position="23"/>
    </location>
</feature>
<dbReference type="AlphaFoldDB" id="A0A506UH93"/>
<proteinExistence type="predicted"/>
<evidence type="ECO:0000313" key="2">
    <source>
        <dbReference type="EMBL" id="TPW32681.1"/>
    </source>
</evidence>
<accession>A0A506UH93</accession>
<reference evidence="2 3" key="1">
    <citation type="submission" date="2019-06" db="EMBL/GenBank/DDBJ databases">
        <authorList>
            <person name="Li M."/>
        </authorList>
    </citation>
    <scope>NUCLEOTIDE SEQUENCE [LARGE SCALE GENOMIC DNA]</scope>
    <source>
        <strain evidence="2 3">BGMRC6574</strain>
    </source>
</reference>
<keyword evidence="3" id="KW-1185">Reference proteome</keyword>
<name>A0A506UH93_9HYPH</name>
<feature type="compositionally biased region" description="Basic and acidic residues" evidence="1">
    <location>
        <begin position="1"/>
        <end position="13"/>
    </location>
</feature>
<dbReference type="EMBL" id="VHLH01000001">
    <property type="protein sequence ID" value="TPW32681.1"/>
    <property type="molecule type" value="Genomic_DNA"/>
</dbReference>
<gene>
    <name evidence="2" type="ORF">FJU11_00175</name>
</gene>
<organism evidence="2 3">
    <name type="scientific">Pararhizobium mangrovi</name>
    <dbReference type="NCBI Taxonomy" id="2590452"/>
    <lineage>
        <taxon>Bacteria</taxon>
        <taxon>Pseudomonadati</taxon>
        <taxon>Pseudomonadota</taxon>
        <taxon>Alphaproteobacteria</taxon>
        <taxon>Hyphomicrobiales</taxon>
        <taxon>Rhizobiaceae</taxon>
        <taxon>Rhizobium/Agrobacterium group</taxon>
        <taxon>Pararhizobium</taxon>
    </lineage>
</organism>
<protein>
    <submittedName>
        <fullName evidence="2">Uncharacterized protein</fullName>
    </submittedName>
</protein>
<comment type="caution">
    <text evidence="2">The sequence shown here is derived from an EMBL/GenBank/DDBJ whole genome shotgun (WGS) entry which is preliminary data.</text>
</comment>
<evidence type="ECO:0000256" key="1">
    <source>
        <dbReference type="SAM" id="MobiDB-lite"/>
    </source>
</evidence>